<dbReference type="Gene3D" id="3.40.50.300">
    <property type="entry name" value="P-loop containing nucleotide triphosphate hydrolases"/>
    <property type="match status" value="1"/>
</dbReference>
<dbReference type="EC" id="2.7.7.7" evidence="1"/>
<evidence type="ECO:0000259" key="9">
    <source>
        <dbReference type="Pfam" id="PF06144"/>
    </source>
</evidence>
<dbReference type="GO" id="GO:0003887">
    <property type="term" value="F:DNA-directed DNA polymerase activity"/>
    <property type="evidence" value="ECO:0007669"/>
    <property type="project" value="UniProtKB-KW"/>
</dbReference>
<dbReference type="Pfam" id="PF06144">
    <property type="entry name" value="DNA_pol3_delta"/>
    <property type="match status" value="1"/>
</dbReference>
<dbReference type="InterPro" id="IPR010372">
    <property type="entry name" value="DNA_pol3_delta_N"/>
</dbReference>
<sequence length="339" mass="38947">MAQDDIHKKISQNNFAHMYLLYGKETFLMEEIEQEIIKKTLSDDVIDFNLAVYDMEEVPIDIAIEDAETLPFMGEKRVVIVKNASFLTAAKQKIEHDLTKFLTYIENPSPSTIIIIQAPYEKLDERKKIVKLLKKQSDVLEANQLNETMIKKWVQSRAKSFSVSISDRAIEKLLLVSGANLMLLASEIEKLALFAGDGGEITEEIVEEQVARTLEQNIFTLIDKVTHRKIDEAFRILYDLLKQKEEPIKIVSLLARQFRIIYQVKQLTQKGYGQKNIASMIKVHPFAVKLAGEQSRRFSDHELLTIIDRLAEADFQMKSGAMDKRLILDLFLTKLKETV</sequence>
<dbReference type="GO" id="GO:0006261">
    <property type="term" value="P:DNA-templated DNA replication"/>
    <property type="evidence" value="ECO:0007669"/>
    <property type="project" value="TreeGrafter"/>
</dbReference>
<dbReference type="PANTHER" id="PTHR34388:SF1">
    <property type="entry name" value="DNA POLYMERASE III SUBUNIT DELTA"/>
    <property type="match status" value="1"/>
</dbReference>
<dbReference type="Proteomes" id="UP000217083">
    <property type="component" value="Unassembled WGS sequence"/>
</dbReference>
<dbReference type="InterPro" id="IPR005790">
    <property type="entry name" value="DNA_polIII_delta"/>
</dbReference>
<dbReference type="Pfam" id="PF21694">
    <property type="entry name" value="DNA_pol3_delta_C"/>
    <property type="match status" value="1"/>
</dbReference>
<organism evidence="11 12">
    <name type="scientific">Lottiidibacillus patelloidae</name>
    <dbReference type="NCBI Taxonomy" id="2670334"/>
    <lineage>
        <taxon>Bacteria</taxon>
        <taxon>Bacillati</taxon>
        <taxon>Bacillota</taxon>
        <taxon>Bacilli</taxon>
        <taxon>Bacillales</taxon>
        <taxon>Bacillaceae</taxon>
        <taxon>Lottiidibacillus</taxon>
    </lineage>
</organism>
<dbReference type="AlphaFoldDB" id="A0A263BVI4"/>
<name>A0A263BVI4_9BACI</name>
<reference evidence="12" key="1">
    <citation type="submission" date="2017-08" db="EMBL/GenBank/DDBJ databases">
        <authorList>
            <person name="Huang Z."/>
        </authorList>
    </citation>
    <scope>NUCLEOTIDE SEQUENCE [LARGE SCALE GENOMIC DNA]</scope>
    <source>
        <strain evidence="12">SA5d-4</strain>
    </source>
</reference>
<dbReference type="InterPro" id="IPR048466">
    <property type="entry name" value="DNA_pol3_delta-like_C"/>
</dbReference>
<evidence type="ECO:0000313" key="12">
    <source>
        <dbReference type="Proteomes" id="UP000217083"/>
    </source>
</evidence>
<reference evidence="11 12" key="2">
    <citation type="submission" date="2017-09" db="EMBL/GenBank/DDBJ databases">
        <title>Bacillus patelloidae sp. nov., isolated from the intestinal tract of a marine limpet.</title>
        <authorList>
            <person name="Liu R."/>
            <person name="Dong C."/>
            <person name="Shao Z."/>
        </authorList>
    </citation>
    <scope>NUCLEOTIDE SEQUENCE [LARGE SCALE GENOMIC DNA]</scope>
    <source>
        <strain evidence="11 12">SA5d-4</strain>
    </source>
</reference>
<evidence type="ECO:0000313" key="11">
    <source>
        <dbReference type="EMBL" id="OZM57763.1"/>
    </source>
</evidence>
<keyword evidence="3" id="KW-0808">Transferase</keyword>
<evidence type="ECO:0000256" key="2">
    <source>
        <dbReference type="ARBA" id="ARBA00017703"/>
    </source>
</evidence>
<evidence type="ECO:0000256" key="5">
    <source>
        <dbReference type="ARBA" id="ARBA00022705"/>
    </source>
</evidence>
<protein>
    <recommendedName>
        <fullName evidence="2">DNA polymerase III subunit delta</fullName>
        <ecNumber evidence="1">2.7.7.7</ecNumber>
    </recommendedName>
</protein>
<comment type="similarity">
    <text evidence="7">Belongs to the DNA polymerase HolA subunit family.</text>
</comment>
<evidence type="ECO:0000256" key="1">
    <source>
        <dbReference type="ARBA" id="ARBA00012417"/>
    </source>
</evidence>
<gene>
    <name evidence="11" type="ORF">CIB95_05200</name>
</gene>
<evidence type="ECO:0000259" key="10">
    <source>
        <dbReference type="Pfam" id="PF21694"/>
    </source>
</evidence>
<dbReference type="SUPFAM" id="SSF48019">
    <property type="entry name" value="post-AAA+ oligomerization domain-like"/>
    <property type="match status" value="1"/>
</dbReference>
<dbReference type="GO" id="GO:0009360">
    <property type="term" value="C:DNA polymerase III complex"/>
    <property type="evidence" value="ECO:0007669"/>
    <property type="project" value="InterPro"/>
</dbReference>
<evidence type="ECO:0000256" key="7">
    <source>
        <dbReference type="ARBA" id="ARBA00034754"/>
    </source>
</evidence>
<feature type="domain" description="DNA polymerase III delta N-terminal" evidence="9">
    <location>
        <begin position="19"/>
        <end position="142"/>
    </location>
</feature>
<keyword evidence="12" id="KW-1185">Reference proteome</keyword>
<keyword evidence="4" id="KW-0548">Nucleotidyltransferase</keyword>
<dbReference type="EMBL" id="NPIA01000002">
    <property type="protein sequence ID" value="OZM57763.1"/>
    <property type="molecule type" value="Genomic_DNA"/>
</dbReference>
<comment type="caution">
    <text evidence="11">The sequence shown here is derived from an EMBL/GenBank/DDBJ whole genome shotgun (WGS) entry which is preliminary data.</text>
</comment>
<feature type="domain" description="DNA polymerase III delta subunit-like C-terminal" evidence="10">
    <location>
        <begin position="215"/>
        <end position="335"/>
    </location>
</feature>
<dbReference type="RefSeq" id="WP_094922835.1">
    <property type="nucleotide sequence ID" value="NZ_NPIA01000002.1"/>
</dbReference>
<evidence type="ECO:0000256" key="4">
    <source>
        <dbReference type="ARBA" id="ARBA00022695"/>
    </source>
</evidence>
<proteinExistence type="inferred from homology"/>
<keyword evidence="5" id="KW-0235">DNA replication</keyword>
<dbReference type="SUPFAM" id="SSF52540">
    <property type="entry name" value="P-loop containing nucleoside triphosphate hydrolases"/>
    <property type="match status" value="1"/>
</dbReference>
<evidence type="ECO:0000256" key="3">
    <source>
        <dbReference type="ARBA" id="ARBA00022679"/>
    </source>
</evidence>
<dbReference type="InterPro" id="IPR027417">
    <property type="entry name" value="P-loop_NTPase"/>
</dbReference>
<dbReference type="Gene3D" id="1.20.272.10">
    <property type="match status" value="1"/>
</dbReference>
<evidence type="ECO:0000256" key="6">
    <source>
        <dbReference type="ARBA" id="ARBA00022932"/>
    </source>
</evidence>
<comment type="catalytic activity">
    <reaction evidence="8">
        <text>DNA(n) + a 2'-deoxyribonucleoside 5'-triphosphate = DNA(n+1) + diphosphate</text>
        <dbReference type="Rhea" id="RHEA:22508"/>
        <dbReference type="Rhea" id="RHEA-COMP:17339"/>
        <dbReference type="Rhea" id="RHEA-COMP:17340"/>
        <dbReference type="ChEBI" id="CHEBI:33019"/>
        <dbReference type="ChEBI" id="CHEBI:61560"/>
        <dbReference type="ChEBI" id="CHEBI:173112"/>
        <dbReference type="EC" id="2.7.7.7"/>
    </reaction>
</comment>
<accession>A0A263BVI4</accession>
<evidence type="ECO:0000256" key="8">
    <source>
        <dbReference type="ARBA" id="ARBA00049244"/>
    </source>
</evidence>
<dbReference type="GO" id="GO:0003677">
    <property type="term" value="F:DNA binding"/>
    <property type="evidence" value="ECO:0007669"/>
    <property type="project" value="InterPro"/>
</dbReference>
<keyword evidence="6" id="KW-0239">DNA-directed DNA polymerase</keyword>
<dbReference type="NCBIfam" id="TIGR01128">
    <property type="entry name" value="holA"/>
    <property type="match status" value="1"/>
</dbReference>
<dbReference type="Gene3D" id="1.10.8.60">
    <property type="match status" value="1"/>
</dbReference>
<dbReference type="InterPro" id="IPR008921">
    <property type="entry name" value="DNA_pol3_clamp-load_cplx_C"/>
</dbReference>
<dbReference type="PANTHER" id="PTHR34388">
    <property type="entry name" value="DNA POLYMERASE III SUBUNIT DELTA"/>
    <property type="match status" value="1"/>
</dbReference>